<dbReference type="GO" id="GO:0006227">
    <property type="term" value="P:dUDP biosynthetic process"/>
    <property type="evidence" value="ECO:0007669"/>
    <property type="project" value="TreeGrafter"/>
</dbReference>
<dbReference type="EC" id="2.7.4.9" evidence="8"/>
<evidence type="ECO:0000259" key="9">
    <source>
        <dbReference type="Pfam" id="PF02223"/>
    </source>
</evidence>
<keyword evidence="6 8" id="KW-0067">ATP-binding</keyword>
<proteinExistence type="inferred from homology"/>
<evidence type="ECO:0000256" key="3">
    <source>
        <dbReference type="ARBA" id="ARBA00022727"/>
    </source>
</evidence>
<comment type="function">
    <text evidence="8">Phosphorylation of dTMP to form dTDP in both de novo and salvage pathways of dTTP synthesis.</text>
</comment>
<dbReference type="AlphaFoldDB" id="A0A4V2RQ87"/>
<keyword evidence="5 8" id="KW-0418">Kinase</keyword>
<dbReference type="RefSeq" id="WP_131838508.1">
    <property type="nucleotide sequence ID" value="NZ_SLWB01000003.1"/>
</dbReference>
<name>A0A4V2RQ87_9BACT</name>
<dbReference type="GO" id="GO:0005737">
    <property type="term" value="C:cytoplasm"/>
    <property type="evidence" value="ECO:0007669"/>
    <property type="project" value="TreeGrafter"/>
</dbReference>
<keyword evidence="11" id="KW-1185">Reference proteome</keyword>
<dbReference type="CDD" id="cd01672">
    <property type="entry name" value="TMPK"/>
    <property type="match status" value="1"/>
</dbReference>
<organism evidence="10 11">
    <name type="scientific">Acetobacteroides hydrogenigenes</name>
    <dbReference type="NCBI Taxonomy" id="979970"/>
    <lineage>
        <taxon>Bacteria</taxon>
        <taxon>Pseudomonadati</taxon>
        <taxon>Bacteroidota</taxon>
        <taxon>Bacteroidia</taxon>
        <taxon>Bacteroidales</taxon>
        <taxon>Rikenellaceae</taxon>
        <taxon>Acetobacteroides</taxon>
    </lineage>
</organism>
<comment type="catalytic activity">
    <reaction evidence="7 8">
        <text>dTMP + ATP = dTDP + ADP</text>
        <dbReference type="Rhea" id="RHEA:13517"/>
        <dbReference type="ChEBI" id="CHEBI:30616"/>
        <dbReference type="ChEBI" id="CHEBI:58369"/>
        <dbReference type="ChEBI" id="CHEBI:63528"/>
        <dbReference type="ChEBI" id="CHEBI:456216"/>
        <dbReference type="EC" id="2.7.4.9"/>
    </reaction>
</comment>
<dbReference type="PANTHER" id="PTHR10344">
    <property type="entry name" value="THYMIDYLATE KINASE"/>
    <property type="match status" value="1"/>
</dbReference>
<dbReference type="InterPro" id="IPR027417">
    <property type="entry name" value="P-loop_NTPase"/>
</dbReference>
<protein>
    <recommendedName>
        <fullName evidence="8">Thymidylate kinase</fullName>
        <ecNumber evidence="8">2.7.4.9</ecNumber>
    </recommendedName>
    <alternativeName>
        <fullName evidence="8">dTMP kinase</fullName>
    </alternativeName>
</protein>
<evidence type="ECO:0000256" key="1">
    <source>
        <dbReference type="ARBA" id="ARBA00009776"/>
    </source>
</evidence>
<dbReference type="PANTHER" id="PTHR10344:SF4">
    <property type="entry name" value="UMP-CMP KINASE 2, MITOCHONDRIAL"/>
    <property type="match status" value="1"/>
</dbReference>
<dbReference type="EMBL" id="SLWB01000003">
    <property type="protein sequence ID" value="TCN70650.1"/>
    <property type="molecule type" value="Genomic_DNA"/>
</dbReference>
<dbReference type="GO" id="GO:0006235">
    <property type="term" value="P:dTTP biosynthetic process"/>
    <property type="evidence" value="ECO:0007669"/>
    <property type="project" value="UniProtKB-UniRule"/>
</dbReference>
<feature type="binding site" evidence="8">
    <location>
        <begin position="8"/>
        <end position="15"/>
    </location>
    <ligand>
        <name>ATP</name>
        <dbReference type="ChEBI" id="CHEBI:30616"/>
    </ligand>
</feature>
<dbReference type="GO" id="GO:0005524">
    <property type="term" value="F:ATP binding"/>
    <property type="evidence" value="ECO:0007669"/>
    <property type="project" value="UniProtKB-UniRule"/>
</dbReference>
<dbReference type="HAMAP" id="MF_00165">
    <property type="entry name" value="Thymidylate_kinase"/>
    <property type="match status" value="1"/>
</dbReference>
<dbReference type="GO" id="GO:0006233">
    <property type="term" value="P:dTDP biosynthetic process"/>
    <property type="evidence" value="ECO:0007669"/>
    <property type="project" value="InterPro"/>
</dbReference>
<evidence type="ECO:0000256" key="4">
    <source>
        <dbReference type="ARBA" id="ARBA00022741"/>
    </source>
</evidence>
<accession>A0A4V2RQ87</accession>
<keyword evidence="2 8" id="KW-0808">Transferase</keyword>
<evidence type="ECO:0000256" key="6">
    <source>
        <dbReference type="ARBA" id="ARBA00022840"/>
    </source>
</evidence>
<dbReference type="InterPro" id="IPR039430">
    <property type="entry name" value="Thymidylate_kin-like_dom"/>
</dbReference>
<dbReference type="Proteomes" id="UP000294830">
    <property type="component" value="Unassembled WGS sequence"/>
</dbReference>
<comment type="similarity">
    <text evidence="1 8">Belongs to the thymidylate kinase family.</text>
</comment>
<feature type="domain" description="Thymidylate kinase-like" evidence="9">
    <location>
        <begin position="6"/>
        <end position="202"/>
    </location>
</feature>
<evidence type="ECO:0000256" key="8">
    <source>
        <dbReference type="HAMAP-Rule" id="MF_00165"/>
    </source>
</evidence>
<evidence type="ECO:0000256" key="2">
    <source>
        <dbReference type="ARBA" id="ARBA00022679"/>
    </source>
</evidence>
<evidence type="ECO:0000313" key="10">
    <source>
        <dbReference type="EMBL" id="TCN70650.1"/>
    </source>
</evidence>
<dbReference type="GO" id="GO:0004798">
    <property type="term" value="F:dTMP kinase activity"/>
    <property type="evidence" value="ECO:0007669"/>
    <property type="project" value="UniProtKB-UniRule"/>
</dbReference>
<dbReference type="NCBIfam" id="TIGR00041">
    <property type="entry name" value="DTMP_kinase"/>
    <property type="match status" value="1"/>
</dbReference>
<dbReference type="OrthoDB" id="9774907at2"/>
<gene>
    <name evidence="8" type="primary">tmk</name>
    <name evidence="10" type="ORF">CLV25_103171</name>
</gene>
<evidence type="ECO:0000256" key="5">
    <source>
        <dbReference type="ARBA" id="ARBA00022777"/>
    </source>
</evidence>
<keyword evidence="3 8" id="KW-0545">Nucleotide biosynthesis</keyword>
<dbReference type="Gene3D" id="3.40.50.300">
    <property type="entry name" value="P-loop containing nucleotide triphosphate hydrolases"/>
    <property type="match status" value="1"/>
</dbReference>
<keyword evidence="4 8" id="KW-0547">Nucleotide-binding</keyword>
<dbReference type="Pfam" id="PF02223">
    <property type="entry name" value="Thymidylate_kin"/>
    <property type="match status" value="1"/>
</dbReference>
<evidence type="ECO:0000256" key="7">
    <source>
        <dbReference type="ARBA" id="ARBA00048743"/>
    </source>
</evidence>
<evidence type="ECO:0000313" key="11">
    <source>
        <dbReference type="Proteomes" id="UP000294830"/>
    </source>
</evidence>
<dbReference type="InterPro" id="IPR018094">
    <property type="entry name" value="Thymidylate_kinase"/>
</dbReference>
<comment type="caution">
    <text evidence="10">The sequence shown here is derived from an EMBL/GenBank/DDBJ whole genome shotgun (WGS) entry which is preliminary data.</text>
</comment>
<dbReference type="SUPFAM" id="SSF52540">
    <property type="entry name" value="P-loop containing nucleoside triphosphate hydrolases"/>
    <property type="match status" value="1"/>
</dbReference>
<sequence>MSFIVLEGLDGAGKSTQVKMLQEHFEKQGKRTQFLHFPRTDNSIFGDLIAKFLRGDLGAVDSVDPYLVALIYACDRNDAKNAIKEWLDDEIVVIADRYVSSNIAFQCAKIENIEQRKALRDWIINLEFEYYQLPKPSINLFLDVPFSFTKKKLTEQRDGDDRDYLQGKSDIHENDLTLQERVREVYLWQCEVDSSIARIECESESRQMLSPEAINRKVIEVVNNHI</sequence>
<reference evidence="10 11" key="1">
    <citation type="submission" date="2019-03" db="EMBL/GenBank/DDBJ databases">
        <title>Genomic Encyclopedia of Archaeal and Bacterial Type Strains, Phase II (KMG-II): from individual species to whole genera.</title>
        <authorList>
            <person name="Goeker M."/>
        </authorList>
    </citation>
    <scope>NUCLEOTIDE SEQUENCE [LARGE SCALE GENOMIC DNA]</scope>
    <source>
        <strain evidence="10 11">RL-C</strain>
    </source>
</reference>